<dbReference type="AlphaFoldDB" id="A0A3B4UQ44"/>
<name>A0A3B4UQ44_SERDU</name>
<dbReference type="Proteomes" id="UP000261420">
    <property type="component" value="Unplaced"/>
</dbReference>
<evidence type="ECO:0000256" key="1">
    <source>
        <dbReference type="SAM" id="MobiDB-lite"/>
    </source>
</evidence>
<evidence type="ECO:0000313" key="3">
    <source>
        <dbReference type="Proteomes" id="UP000261420"/>
    </source>
</evidence>
<sequence>MAVQAVGVLITGANRGLSLGTVKKLVACLCGIRFCIIWVMKLFSLCLQAFQTLAKKHPNIIRIKLYATDLCGCLARGSLQDISPEDLQKTVNTNAMGQNEERGGPSVVTSTQIVILHFFKIKEGNWTLTLCLHPGHVHTDKGRQEVSQQVSTDLTGSSLKYIQ</sequence>
<dbReference type="InterPro" id="IPR036291">
    <property type="entry name" value="NAD(P)-bd_dom_sf"/>
</dbReference>
<reference evidence="2" key="2">
    <citation type="submission" date="2025-09" db="UniProtKB">
        <authorList>
            <consortium name="Ensembl"/>
        </authorList>
    </citation>
    <scope>IDENTIFICATION</scope>
</reference>
<keyword evidence="3" id="KW-1185">Reference proteome</keyword>
<organism evidence="2 3">
    <name type="scientific">Seriola dumerili</name>
    <name type="common">Greater amberjack</name>
    <name type="synonym">Caranx dumerili</name>
    <dbReference type="NCBI Taxonomy" id="41447"/>
    <lineage>
        <taxon>Eukaryota</taxon>
        <taxon>Metazoa</taxon>
        <taxon>Chordata</taxon>
        <taxon>Craniata</taxon>
        <taxon>Vertebrata</taxon>
        <taxon>Euteleostomi</taxon>
        <taxon>Actinopterygii</taxon>
        <taxon>Neopterygii</taxon>
        <taxon>Teleostei</taxon>
        <taxon>Neoteleostei</taxon>
        <taxon>Acanthomorphata</taxon>
        <taxon>Carangaria</taxon>
        <taxon>Carangiformes</taxon>
        <taxon>Carangidae</taxon>
        <taxon>Seriola</taxon>
    </lineage>
</organism>
<evidence type="ECO:0000313" key="2">
    <source>
        <dbReference type="Ensembl" id="ENSSDUP00000020483.1"/>
    </source>
</evidence>
<protein>
    <submittedName>
        <fullName evidence="2">Uncharacterized protein</fullName>
    </submittedName>
</protein>
<accession>A0A3B4UQ44</accession>
<reference evidence="2" key="1">
    <citation type="submission" date="2025-08" db="UniProtKB">
        <authorList>
            <consortium name="Ensembl"/>
        </authorList>
    </citation>
    <scope>IDENTIFICATION</scope>
</reference>
<dbReference type="Ensembl" id="ENSSDUT00000020855.1">
    <property type="protein sequence ID" value="ENSSDUP00000020483.1"/>
    <property type="gene ID" value="ENSSDUG00000014904.1"/>
</dbReference>
<feature type="compositionally biased region" description="Polar residues" evidence="1">
    <location>
        <begin position="145"/>
        <end position="163"/>
    </location>
</feature>
<dbReference type="SUPFAM" id="SSF51735">
    <property type="entry name" value="NAD(P)-binding Rossmann-fold domains"/>
    <property type="match status" value="1"/>
</dbReference>
<feature type="region of interest" description="Disordered" evidence="1">
    <location>
        <begin position="142"/>
        <end position="163"/>
    </location>
</feature>
<proteinExistence type="predicted"/>